<dbReference type="AlphaFoldDB" id="A0A2V2ZU51"/>
<comment type="similarity">
    <text evidence="1">Belongs to the glycosyltransferase 28 family.</text>
</comment>
<comment type="caution">
    <text evidence="5">The sequence shown here is derived from an EMBL/GenBank/DDBJ whole genome shotgun (WGS) entry which is preliminary data.</text>
</comment>
<keyword evidence="2" id="KW-0328">Glycosyltransferase</keyword>
<dbReference type="Gene3D" id="3.40.50.2000">
    <property type="entry name" value="Glycogen Phosphorylase B"/>
    <property type="match status" value="1"/>
</dbReference>
<evidence type="ECO:0000313" key="6">
    <source>
        <dbReference type="Proteomes" id="UP000247150"/>
    </source>
</evidence>
<dbReference type="SUPFAM" id="SSF53756">
    <property type="entry name" value="UDP-Glycosyltransferase/glycogen phosphorylase"/>
    <property type="match status" value="1"/>
</dbReference>
<dbReference type="PANTHER" id="PTHR43025">
    <property type="entry name" value="MONOGALACTOSYLDIACYLGLYCEROL SYNTHASE"/>
    <property type="match status" value="1"/>
</dbReference>
<proteinExistence type="inferred from homology"/>
<dbReference type="InterPro" id="IPR009695">
    <property type="entry name" value="Diacylglyc_glucosyltr_N"/>
</dbReference>
<accession>A0A2V2ZU51</accession>
<evidence type="ECO:0000256" key="3">
    <source>
        <dbReference type="ARBA" id="ARBA00022679"/>
    </source>
</evidence>
<dbReference type="EMBL" id="QGTW01000015">
    <property type="protein sequence ID" value="PWW20471.1"/>
    <property type="molecule type" value="Genomic_DNA"/>
</dbReference>
<organism evidence="5 6">
    <name type="scientific">Cytobacillus oceanisediminis</name>
    <dbReference type="NCBI Taxonomy" id="665099"/>
    <lineage>
        <taxon>Bacteria</taxon>
        <taxon>Bacillati</taxon>
        <taxon>Bacillota</taxon>
        <taxon>Bacilli</taxon>
        <taxon>Bacillales</taxon>
        <taxon>Bacillaceae</taxon>
        <taxon>Cytobacillus</taxon>
    </lineage>
</organism>
<reference evidence="5 6" key="1">
    <citation type="submission" date="2018-05" db="EMBL/GenBank/DDBJ databases">
        <title>Freshwater and sediment microbial communities from various areas in North America, analyzing microbe dynamics in response to fracking.</title>
        <authorList>
            <person name="Lamendella R."/>
        </authorList>
    </citation>
    <scope>NUCLEOTIDE SEQUENCE [LARGE SCALE GENOMIC DNA]</scope>
    <source>
        <strain evidence="5 6">15_TX</strain>
    </source>
</reference>
<name>A0A2V2ZU51_9BACI</name>
<dbReference type="RefSeq" id="WP_110066979.1">
    <property type="nucleotide sequence ID" value="NZ_QGTW01000015.1"/>
</dbReference>
<evidence type="ECO:0000256" key="1">
    <source>
        <dbReference type="ARBA" id="ARBA00006962"/>
    </source>
</evidence>
<feature type="domain" description="Diacylglycerol glucosyltransferase N-terminal" evidence="4">
    <location>
        <begin position="15"/>
        <end position="185"/>
    </location>
</feature>
<dbReference type="Pfam" id="PF06925">
    <property type="entry name" value="MGDG_synth"/>
    <property type="match status" value="1"/>
</dbReference>
<evidence type="ECO:0000259" key="4">
    <source>
        <dbReference type="Pfam" id="PF06925"/>
    </source>
</evidence>
<dbReference type="GO" id="GO:0016020">
    <property type="term" value="C:membrane"/>
    <property type="evidence" value="ECO:0007669"/>
    <property type="project" value="GOC"/>
</dbReference>
<dbReference type="GO" id="GO:0009247">
    <property type="term" value="P:glycolipid biosynthetic process"/>
    <property type="evidence" value="ECO:0007669"/>
    <property type="project" value="InterPro"/>
</dbReference>
<dbReference type="OrthoDB" id="9815663at2"/>
<evidence type="ECO:0000313" key="5">
    <source>
        <dbReference type="EMBL" id="PWW20471.1"/>
    </source>
</evidence>
<dbReference type="PANTHER" id="PTHR43025:SF3">
    <property type="entry name" value="MONOGALACTOSYLDIACYLGLYCEROL SYNTHASE 1, CHLOROPLASTIC"/>
    <property type="match status" value="1"/>
</dbReference>
<dbReference type="InterPro" id="IPR050519">
    <property type="entry name" value="Glycosyltransf_28_UgtP"/>
</dbReference>
<dbReference type="GO" id="GO:0016758">
    <property type="term" value="F:hexosyltransferase activity"/>
    <property type="evidence" value="ECO:0007669"/>
    <property type="project" value="InterPro"/>
</dbReference>
<evidence type="ECO:0000256" key="2">
    <source>
        <dbReference type="ARBA" id="ARBA00022676"/>
    </source>
</evidence>
<sequence>MKVLLLPLFQFPTGHLKVADTIEEHIQKQYPDADIKVVDFLNYCSDKLEKLVSGIYLKGFLGAPFLYRALYYTIMYKQHPFKMQPDLQVLSYYFERKMQKFLEEEKPDLVFCTHSFPSGIISSLKQKGRYKNITAVNVYTDFFINDIWGKQGIDYHFVPHHEAKEELTRKHHLPGENIFVTGIPVSTTYQFPSPHKAEQIRHVLVAGGNSGLVNSFDLIGAMQKLPHIQFGILCGNNEELFAELQKLDSEQIIPIGYIHDPHELNKLYDEADAIMTKPGGVTISEALQKRLPILIHTSLPGQEEINMDFLLEKKLAIVINNDQMIKQLKDEAAILALRKNIDAYLKEITCPLETAIHTAIKNKGRKSAEPVHSLKAIPTVYH</sequence>
<dbReference type="Proteomes" id="UP000247150">
    <property type="component" value="Unassembled WGS sequence"/>
</dbReference>
<keyword evidence="3 5" id="KW-0808">Transferase</keyword>
<protein>
    <submittedName>
        <fullName evidence="5">UDP-N-acetylglucosamine:LPS N-acetylglucosamine transferase</fullName>
    </submittedName>
</protein>
<gene>
    <name evidence="5" type="ORF">DFO73_11545</name>
</gene>